<dbReference type="InterPro" id="IPR015422">
    <property type="entry name" value="PyrdxlP-dep_Trfase_small"/>
</dbReference>
<dbReference type="InterPro" id="IPR051926">
    <property type="entry name" value="Ala_Aminotransferase"/>
</dbReference>
<keyword evidence="4" id="KW-0663">Pyridoxal phosphate</keyword>
<evidence type="ECO:0000256" key="3">
    <source>
        <dbReference type="ARBA" id="ARBA00022679"/>
    </source>
</evidence>
<dbReference type="GO" id="GO:0008483">
    <property type="term" value="F:transaminase activity"/>
    <property type="evidence" value="ECO:0007669"/>
    <property type="project" value="UniProtKB-KW"/>
</dbReference>
<evidence type="ECO:0000256" key="5">
    <source>
        <dbReference type="SAM" id="MobiDB-lite"/>
    </source>
</evidence>
<dbReference type="InterPro" id="IPR015421">
    <property type="entry name" value="PyrdxlP-dep_Trfase_major"/>
</dbReference>
<keyword evidence="3" id="KW-0808">Transferase</keyword>
<dbReference type="PANTHER" id="PTHR43488:SF2">
    <property type="entry name" value="GLUTAMATE-PYRUVATE AMINOTRANSFERASE ALAA"/>
    <property type="match status" value="1"/>
</dbReference>
<sequence>MPFDGPAPMSTLSPKPLAIRERLSEVRYEIRGELARRARELEAQGRKLIKLNIGNPGNFGFRAPEHLQRAIADDMGRTDPYTHQQGLPVAREAIAAYYARRGAPDAHPDRVPGALAGLPAVVGLDHPQRWPPGVLPLRRRERLPAGPERDRDAGVLAHPCHRADQPEQPQRRQLPA</sequence>
<dbReference type="SUPFAM" id="SSF53383">
    <property type="entry name" value="PLP-dependent transferases"/>
    <property type="match status" value="1"/>
</dbReference>
<evidence type="ECO:0000313" key="7">
    <source>
        <dbReference type="WBParaSite" id="PSU_v2.g20911.t1"/>
    </source>
</evidence>
<reference evidence="7" key="1">
    <citation type="submission" date="2022-11" db="UniProtKB">
        <authorList>
            <consortium name="WormBaseParasite"/>
        </authorList>
    </citation>
    <scope>IDENTIFICATION</scope>
</reference>
<evidence type="ECO:0000313" key="6">
    <source>
        <dbReference type="Proteomes" id="UP000887577"/>
    </source>
</evidence>
<keyword evidence="2" id="KW-0032">Aminotransferase</keyword>
<evidence type="ECO:0000256" key="1">
    <source>
        <dbReference type="ARBA" id="ARBA00001933"/>
    </source>
</evidence>
<organism evidence="6 7">
    <name type="scientific">Panagrolaimus superbus</name>
    <dbReference type="NCBI Taxonomy" id="310955"/>
    <lineage>
        <taxon>Eukaryota</taxon>
        <taxon>Metazoa</taxon>
        <taxon>Ecdysozoa</taxon>
        <taxon>Nematoda</taxon>
        <taxon>Chromadorea</taxon>
        <taxon>Rhabditida</taxon>
        <taxon>Tylenchina</taxon>
        <taxon>Panagrolaimomorpha</taxon>
        <taxon>Panagrolaimoidea</taxon>
        <taxon>Panagrolaimidae</taxon>
        <taxon>Panagrolaimus</taxon>
    </lineage>
</organism>
<dbReference type="AlphaFoldDB" id="A0A914YMU0"/>
<dbReference type="Gene3D" id="3.90.1150.10">
    <property type="entry name" value="Aspartate Aminotransferase, domain 1"/>
    <property type="match status" value="1"/>
</dbReference>
<evidence type="ECO:0000256" key="2">
    <source>
        <dbReference type="ARBA" id="ARBA00022576"/>
    </source>
</evidence>
<proteinExistence type="predicted"/>
<keyword evidence="6" id="KW-1185">Reference proteome</keyword>
<comment type="cofactor">
    <cofactor evidence="1">
        <name>pyridoxal 5'-phosphate</name>
        <dbReference type="ChEBI" id="CHEBI:597326"/>
    </cofactor>
</comment>
<feature type="region of interest" description="Disordered" evidence="5">
    <location>
        <begin position="131"/>
        <end position="176"/>
    </location>
</feature>
<dbReference type="WBParaSite" id="PSU_v2.g20911.t1">
    <property type="protein sequence ID" value="PSU_v2.g20911.t1"/>
    <property type="gene ID" value="PSU_v2.g20911"/>
</dbReference>
<protein>
    <submittedName>
        <fullName evidence="7">Alanine aminotransferase</fullName>
    </submittedName>
</protein>
<name>A0A914YMU0_9BILA</name>
<dbReference type="Proteomes" id="UP000887577">
    <property type="component" value="Unplaced"/>
</dbReference>
<evidence type="ECO:0000256" key="4">
    <source>
        <dbReference type="ARBA" id="ARBA00022898"/>
    </source>
</evidence>
<accession>A0A914YMU0</accession>
<dbReference type="PANTHER" id="PTHR43488">
    <property type="entry name" value="GLUTAMATE-PYRUVATE AMINOTRANSFERASE ALAA"/>
    <property type="match status" value="1"/>
</dbReference>
<dbReference type="Gene3D" id="3.40.640.10">
    <property type="entry name" value="Type I PLP-dependent aspartate aminotransferase-like (Major domain)"/>
    <property type="match status" value="1"/>
</dbReference>
<dbReference type="InterPro" id="IPR015424">
    <property type="entry name" value="PyrdxlP-dep_Trfase"/>
</dbReference>